<dbReference type="SUPFAM" id="SSF51126">
    <property type="entry name" value="Pectin lyase-like"/>
    <property type="match status" value="1"/>
</dbReference>
<dbReference type="InterPro" id="IPR012334">
    <property type="entry name" value="Pectin_lyas_fold"/>
</dbReference>
<dbReference type="Gene3D" id="2.160.20.10">
    <property type="entry name" value="Single-stranded right-handed beta-helix, Pectin lyase-like"/>
    <property type="match status" value="1"/>
</dbReference>
<reference evidence="2" key="1">
    <citation type="submission" date="2018-05" db="EMBL/GenBank/DDBJ databases">
        <authorList>
            <person name="Lanie J.A."/>
            <person name="Ng W.-L."/>
            <person name="Kazmierczak K.M."/>
            <person name="Andrzejewski T.M."/>
            <person name="Davidsen T.M."/>
            <person name="Wayne K.J."/>
            <person name="Tettelin H."/>
            <person name="Glass J.I."/>
            <person name="Rusch D."/>
            <person name="Podicherti R."/>
            <person name="Tsui H.-C.T."/>
            <person name="Winkler M.E."/>
        </authorList>
    </citation>
    <scope>NUCLEOTIDE SEQUENCE</scope>
</reference>
<feature type="non-terminal residue" evidence="2">
    <location>
        <position position="275"/>
    </location>
</feature>
<organism evidence="2">
    <name type="scientific">marine metagenome</name>
    <dbReference type="NCBI Taxonomy" id="408172"/>
    <lineage>
        <taxon>unclassified sequences</taxon>
        <taxon>metagenomes</taxon>
        <taxon>ecological metagenomes</taxon>
    </lineage>
</organism>
<dbReference type="InterPro" id="IPR039448">
    <property type="entry name" value="Beta_helix"/>
</dbReference>
<proteinExistence type="predicted"/>
<protein>
    <recommendedName>
        <fullName evidence="1">Right handed beta helix domain-containing protein</fullName>
    </recommendedName>
</protein>
<accession>A0A382BVZ3</accession>
<dbReference type="AlphaFoldDB" id="A0A382BVZ3"/>
<dbReference type="InterPro" id="IPR011050">
    <property type="entry name" value="Pectin_lyase_fold/virulence"/>
</dbReference>
<evidence type="ECO:0000259" key="1">
    <source>
        <dbReference type="Pfam" id="PF13229"/>
    </source>
</evidence>
<name>A0A382BVZ3_9ZZZZ</name>
<sequence length="275" mass="29821">MGIDDVGIIGVGKDTYNSELGGMINGRVLPWVEDVQADGFPVWTDYSAAQRSTYFLNREGELIYQFNITTLDPTEPEDYEYLINLILDYRSENGPNVFRIPEDTTSIQGGIEWAENGDVVLVSPGIYQEQIDFLDKNITVASLLYSGFDQSMVSETIIDGEYEGTVVTISGGQNHSAILLGLTIENGYGSQTGGGILIENSSPIIDNNIIRNNNAGDCGGEGAGLAIWSESQPLIIRNKFYENVVSGVCDCICYFGGGIYVDSTAFPIIGSSETL</sequence>
<dbReference type="Pfam" id="PF13229">
    <property type="entry name" value="Beta_helix"/>
    <property type="match status" value="1"/>
</dbReference>
<dbReference type="EMBL" id="UINC01031393">
    <property type="protein sequence ID" value="SVB17367.1"/>
    <property type="molecule type" value="Genomic_DNA"/>
</dbReference>
<gene>
    <name evidence="2" type="ORF">METZ01_LOCUS170221</name>
</gene>
<feature type="domain" description="Right handed beta helix" evidence="1">
    <location>
        <begin position="174"/>
        <end position="264"/>
    </location>
</feature>
<evidence type="ECO:0000313" key="2">
    <source>
        <dbReference type="EMBL" id="SVB17367.1"/>
    </source>
</evidence>